<protein>
    <submittedName>
        <fullName evidence="4">GNAT family N-acetyltransferase</fullName>
    </submittedName>
</protein>
<dbReference type="Proteomes" id="UP000481252">
    <property type="component" value="Unassembled WGS sequence"/>
</dbReference>
<dbReference type="InterPro" id="IPR016181">
    <property type="entry name" value="Acyl_CoA_acyltransferase"/>
</dbReference>
<accession>A0A7C9RC60</accession>
<feature type="domain" description="N-acetyltransferase" evidence="3">
    <location>
        <begin position="124"/>
        <end position="259"/>
    </location>
</feature>
<evidence type="ECO:0000256" key="2">
    <source>
        <dbReference type="ARBA" id="ARBA00023315"/>
    </source>
</evidence>
<evidence type="ECO:0000313" key="4">
    <source>
        <dbReference type="EMBL" id="NGN44898.1"/>
    </source>
</evidence>
<evidence type="ECO:0000256" key="1">
    <source>
        <dbReference type="ARBA" id="ARBA00022679"/>
    </source>
</evidence>
<dbReference type="EMBL" id="JAAKZG010000021">
    <property type="protein sequence ID" value="NGN44898.1"/>
    <property type="molecule type" value="Genomic_DNA"/>
</dbReference>
<dbReference type="AlphaFoldDB" id="A0A7C9RC60"/>
<dbReference type="Pfam" id="PF00583">
    <property type="entry name" value="Acetyltransf_1"/>
    <property type="match status" value="1"/>
</dbReference>
<evidence type="ECO:0000313" key="5">
    <source>
        <dbReference type="Proteomes" id="UP000481252"/>
    </source>
</evidence>
<organism evidence="4 5">
    <name type="scientific">Mesorhizobium zhangyense</name>
    <dbReference type="NCBI Taxonomy" id="1776730"/>
    <lineage>
        <taxon>Bacteria</taxon>
        <taxon>Pseudomonadati</taxon>
        <taxon>Pseudomonadota</taxon>
        <taxon>Alphaproteobacteria</taxon>
        <taxon>Hyphomicrobiales</taxon>
        <taxon>Phyllobacteriaceae</taxon>
        <taxon>Mesorhizobium</taxon>
    </lineage>
</organism>
<dbReference type="RefSeq" id="WP_165121272.1">
    <property type="nucleotide sequence ID" value="NZ_JAAKZG010000021.1"/>
</dbReference>
<gene>
    <name evidence="4" type="ORF">G6N74_27960</name>
</gene>
<dbReference type="PROSITE" id="PS51186">
    <property type="entry name" value="GNAT"/>
    <property type="match status" value="1"/>
</dbReference>
<reference evidence="4 5" key="1">
    <citation type="submission" date="2020-02" db="EMBL/GenBank/DDBJ databases">
        <title>Genome sequence of the type strain CGMCC 1.15528 of Mesorhizobium zhangyense.</title>
        <authorList>
            <person name="Gao J."/>
            <person name="Sun J."/>
        </authorList>
    </citation>
    <scope>NUCLEOTIDE SEQUENCE [LARGE SCALE GENOMIC DNA]</scope>
    <source>
        <strain evidence="4 5">CGMCC 1.15528</strain>
    </source>
</reference>
<dbReference type="CDD" id="cd04301">
    <property type="entry name" value="NAT_SF"/>
    <property type="match status" value="1"/>
</dbReference>
<dbReference type="PANTHER" id="PTHR43877:SF1">
    <property type="entry name" value="ACETYLTRANSFERASE"/>
    <property type="match status" value="1"/>
</dbReference>
<dbReference type="GO" id="GO:0016747">
    <property type="term" value="F:acyltransferase activity, transferring groups other than amino-acyl groups"/>
    <property type="evidence" value="ECO:0007669"/>
    <property type="project" value="InterPro"/>
</dbReference>
<dbReference type="PANTHER" id="PTHR43877">
    <property type="entry name" value="AMINOALKYLPHOSPHONATE N-ACETYLTRANSFERASE-RELATED-RELATED"/>
    <property type="match status" value="1"/>
</dbReference>
<sequence length="259" mass="28384">MTGVDDKRPTPELAKVRRYEAAGFRAWPAATVHYDGTWVVRLTAGHPAKRLNSVNPLDPGDVGNLKERIARAARRFDSYGRPLTFRMSPLSGPVLSSHLDDLGWDVFSESLVMRLPLEGAGVESALDQIPLKDIGRFIGAALKVHGLPSSLRPGLSEIIGSIQPEAGLFVLENDKPLATAICVQEGDIAGLFEIATDAAERGKGHGRRIVLSALKWAKSRGAREAWLQVEADNEAARHVYGSLGFKEVYRYHYRRPPEA</sequence>
<keyword evidence="1 4" id="KW-0808">Transferase</keyword>
<name>A0A7C9RC60_9HYPH</name>
<dbReference type="InterPro" id="IPR050832">
    <property type="entry name" value="Bact_Acetyltransf"/>
</dbReference>
<comment type="caution">
    <text evidence="4">The sequence shown here is derived from an EMBL/GenBank/DDBJ whole genome shotgun (WGS) entry which is preliminary data.</text>
</comment>
<proteinExistence type="predicted"/>
<dbReference type="Gene3D" id="3.40.630.30">
    <property type="match status" value="1"/>
</dbReference>
<keyword evidence="2" id="KW-0012">Acyltransferase</keyword>
<dbReference type="InterPro" id="IPR000182">
    <property type="entry name" value="GNAT_dom"/>
</dbReference>
<dbReference type="SUPFAM" id="SSF55729">
    <property type="entry name" value="Acyl-CoA N-acyltransferases (Nat)"/>
    <property type="match status" value="1"/>
</dbReference>
<keyword evidence="5" id="KW-1185">Reference proteome</keyword>
<evidence type="ECO:0000259" key="3">
    <source>
        <dbReference type="PROSITE" id="PS51186"/>
    </source>
</evidence>